<comment type="caution">
    <text evidence="2">The sequence shown here is derived from an EMBL/GenBank/DDBJ whole genome shotgun (WGS) entry which is preliminary data.</text>
</comment>
<accession>A0A0A1YW01</accession>
<proteinExistence type="predicted"/>
<evidence type="ECO:0000256" key="1">
    <source>
        <dbReference type="SAM" id="Phobius"/>
    </source>
</evidence>
<protein>
    <submittedName>
        <fullName evidence="2">Membrane protein</fullName>
    </submittedName>
</protein>
<dbReference type="EMBL" id="ASGY01000220">
    <property type="protein sequence ID" value="KGE64637.1"/>
    <property type="molecule type" value="Genomic_DNA"/>
</dbReference>
<feature type="transmembrane region" description="Helical" evidence="1">
    <location>
        <begin position="131"/>
        <end position="151"/>
    </location>
</feature>
<dbReference type="OrthoDB" id="9786302at2"/>
<dbReference type="AlphaFoldDB" id="A0A0A1YW01"/>
<keyword evidence="1" id="KW-1133">Transmembrane helix</keyword>
<evidence type="ECO:0000313" key="2">
    <source>
        <dbReference type="EMBL" id="KGE64637.1"/>
    </source>
</evidence>
<gene>
    <name evidence="2" type="ORF">K814_0128230</name>
</gene>
<keyword evidence="1" id="KW-0472">Membrane</keyword>
<name>A0A0A1YW01_PSEFL</name>
<dbReference type="Proteomes" id="UP000030060">
    <property type="component" value="Unassembled WGS sequence"/>
</dbReference>
<dbReference type="InterPro" id="IPR018729">
    <property type="entry name" value="DUF2269_transmembrane"/>
</dbReference>
<feature type="transmembrane region" description="Helical" evidence="1">
    <location>
        <begin position="50"/>
        <end position="73"/>
    </location>
</feature>
<sequence>MSAYLLLKTLHILSSTVLFGLGAGSAYYAMRAWRTGNVEVIAATFKHLVFADWAFTATTAVFQPLSGIGLMHLAGWSLQQSWLQWTFGLYVLAGICWLPVVWLQIRVHGMAEQALRDGTAMPIKAATYMRWWFGLGWPAFLAFLAIFYLMVAKPM</sequence>
<reference evidence="2 3" key="1">
    <citation type="journal article" date="2013" name="Genome Announc.">
        <title>Draft Genome Sequence of Pseudomonas fluorescens LMG 5329, a White Line-Inducing Principle-Producing Bioindicator for the Mushroom Pathogen Pseudomonas tolaasii.</title>
        <authorList>
            <person name="Ghequire M.G."/>
            <person name="Rokni-Zadeh H."/>
            <person name="Zarrineh P."/>
            <person name="De Mot R."/>
        </authorList>
    </citation>
    <scope>NUCLEOTIDE SEQUENCE [LARGE SCALE GENOMIC DNA]</scope>
    <source>
        <strain evidence="2 3">LMG 5329</strain>
    </source>
</reference>
<feature type="transmembrane region" description="Helical" evidence="1">
    <location>
        <begin position="12"/>
        <end position="30"/>
    </location>
</feature>
<evidence type="ECO:0000313" key="3">
    <source>
        <dbReference type="Proteomes" id="UP000030060"/>
    </source>
</evidence>
<feature type="transmembrane region" description="Helical" evidence="1">
    <location>
        <begin position="85"/>
        <end position="105"/>
    </location>
</feature>
<organism evidence="2 3">
    <name type="scientific">Pseudomonas fluorescens LMG 5329</name>
    <dbReference type="NCBI Taxonomy" id="1324332"/>
    <lineage>
        <taxon>Bacteria</taxon>
        <taxon>Pseudomonadati</taxon>
        <taxon>Pseudomonadota</taxon>
        <taxon>Gammaproteobacteria</taxon>
        <taxon>Pseudomonadales</taxon>
        <taxon>Pseudomonadaceae</taxon>
        <taxon>Pseudomonas</taxon>
    </lineage>
</organism>
<keyword evidence="1" id="KW-0812">Transmembrane</keyword>
<dbReference type="RefSeq" id="WP_038850673.1">
    <property type="nucleotide sequence ID" value="NZ_ASGY01000220.1"/>
</dbReference>
<dbReference type="Pfam" id="PF10027">
    <property type="entry name" value="DUF2269"/>
    <property type="match status" value="1"/>
</dbReference>